<accession>A0ACC0XXA8</accession>
<sequence length="418" mass="48289">MAIQIVQGVKTKRQKKYRTLPDGCGKQRDKYLIIKLPDFRVLKLVARFAFLLWLICSFPWIGSILGRSLNFDLAVLLGPRLGFDSLNFELLSLLFHDLKNEGILKLGDKALLLSNGDEDAIYNSQIVMENQMDAISAKDIERQNAIPNESFDFVFTNNFHATAEFIDRTLTVGGVAAIQMTQNPSLAFEKPLNYRIVYIRRFDSNIIAIRKLDNIIETNSATRRRLLSTLDEKKAALRNLEDVLLEPPRAASRRSRRYLKRTRYLPDLTGDTLESYSRRVFIDVVLPWQDKKATGTEWFLKNYPTRNLQFEMYKIETVTEEWSGKEVVQVTEEAGMSSWLRKNLKEEEYVVMKAEAEVVEDMVKSKAIRLVDELFLECRPNNKAGGNKQNGRSRAYWECLALYGRLRDEGVAVHQWWG</sequence>
<gene>
    <name evidence="1" type="ORF">Pint_08454</name>
</gene>
<organism evidence="1 2">
    <name type="scientific">Pistacia integerrima</name>
    <dbReference type="NCBI Taxonomy" id="434235"/>
    <lineage>
        <taxon>Eukaryota</taxon>
        <taxon>Viridiplantae</taxon>
        <taxon>Streptophyta</taxon>
        <taxon>Embryophyta</taxon>
        <taxon>Tracheophyta</taxon>
        <taxon>Spermatophyta</taxon>
        <taxon>Magnoliopsida</taxon>
        <taxon>eudicotyledons</taxon>
        <taxon>Gunneridae</taxon>
        <taxon>Pentapetalae</taxon>
        <taxon>rosids</taxon>
        <taxon>malvids</taxon>
        <taxon>Sapindales</taxon>
        <taxon>Anacardiaceae</taxon>
        <taxon>Pistacia</taxon>
    </lineage>
</organism>
<dbReference type="EMBL" id="CM047745">
    <property type="protein sequence ID" value="KAJ0025844.1"/>
    <property type="molecule type" value="Genomic_DNA"/>
</dbReference>
<comment type="caution">
    <text evidence="1">The sequence shown here is derived from an EMBL/GenBank/DDBJ whole genome shotgun (WGS) entry which is preliminary data.</text>
</comment>
<name>A0ACC0XXA8_9ROSI</name>
<keyword evidence="2" id="KW-1185">Reference proteome</keyword>
<dbReference type="Proteomes" id="UP001163603">
    <property type="component" value="Chromosome 10"/>
</dbReference>
<proteinExistence type="predicted"/>
<reference evidence="2" key="1">
    <citation type="journal article" date="2023" name="G3 (Bethesda)">
        <title>Genome assembly and association tests identify interacting loci associated with vigor, precocity, and sex in interspecific pistachio rootstocks.</title>
        <authorList>
            <person name="Palmer W."/>
            <person name="Jacygrad E."/>
            <person name="Sagayaradj S."/>
            <person name="Cavanaugh K."/>
            <person name="Han R."/>
            <person name="Bertier L."/>
            <person name="Beede B."/>
            <person name="Kafkas S."/>
            <person name="Golino D."/>
            <person name="Preece J."/>
            <person name="Michelmore R."/>
        </authorList>
    </citation>
    <scope>NUCLEOTIDE SEQUENCE [LARGE SCALE GENOMIC DNA]</scope>
</reference>
<evidence type="ECO:0000313" key="2">
    <source>
        <dbReference type="Proteomes" id="UP001163603"/>
    </source>
</evidence>
<evidence type="ECO:0000313" key="1">
    <source>
        <dbReference type="EMBL" id="KAJ0025844.1"/>
    </source>
</evidence>
<protein>
    <submittedName>
        <fullName evidence="1">Uncharacterized protein</fullName>
    </submittedName>
</protein>